<evidence type="ECO:0000313" key="1">
    <source>
        <dbReference type="EMBL" id="CAE8630241.1"/>
    </source>
</evidence>
<dbReference type="EMBL" id="CAJNNV010029823">
    <property type="protein sequence ID" value="CAE8630241.1"/>
    <property type="molecule type" value="Genomic_DNA"/>
</dbReference>
<organism evidence="1 2">
    <name type="scientific">Polarella glacialis</name>
    <name type="common">Dinoflagellate</name>
    <dbReference type="NCBI Taxonomy" id="89957"/>
    <lineage>
        <taxon>Eukaryota</taxon>
        <taxon>Sar</taxon>
        <taxon>Alveolata</taxon>
        <taxon>Dinophyceae</taxon>
        <taxon>Suessiales</taxon>
        <taxon>Suessiaceae</taxon>
        <taxon>Polarella</taxon>
    </lineage>
</organism>
<gene>
    <name evidence="1" type="ORF">PGLA1383_LOCUS46630</name>
</gene>
<dbReference type="AlphaFoldDB" id="A0A813GY77"/>
<keyword evidence="2" id="KW-1185">Reference proteome</keyword>
<protein>
    <submittedName>
        <fullName evidence="1">Uncharacterized protein</fullName>
    </submittedName>
</protein>
<sequence>MTSILARILHALDDDDDTADPCAGVAGVAAAATAVRRRQLSRLALNLARISKQRNLAEKRASSNVHL</sequence>
<comment type="caution">
    <text evidence="1">The sequence shown here is derived from an EMBL/GenBank/DDBJ whole genome shotgun (WGS) entry which is preliminary data.</text>
</comment>
<evidence type="ECO:0000313" key="2">
    <source>
        <dbReference type="Proteomes" id="UP000654075"/>
    </source>
</evidence>
<name>A0A813GY77_POLGL</name>
<proteinExistence type="predicted"/>
<dbReference type="Proteomes" id="UP000654075">
    <property type="component" value="Unassembled WGS sequence"/>
</dbReference>
<reference evidence="1" key="1">
    <citation type="submission" date="2021-02" db="EMBL/GenBank/DDBJ databases">
        <authorList>
            <person name="Dougan E. K."/>
            <person name="Rhodes N."/>
            <person name="Thang M."/>
            <person name="Chan C."/>
        </authorList>
    </citation>
    <scope>NUCLEOTIDE SEQUENCE</scope>
</reference>
<feature type="non-terminal residue" evidence="1">
    <location>
        <position position="67"/>
    </location>
</feature>
<accession>A0A813GY77</accession>